<reference evidence="1 2" key="1">
    <citation type="submission" date="2015-01" db="EMBL/GenBank/DDBJ databases">
        <title>Evolution of Trichinella species and genotypes.</title>
        <authorList>
            <person name="Korhonen P.K."/>
            <person name="Edoardo P."/>
            <person name="Giuseppe L.R."/>
            <person name="Gasser R.B."/>
        </authorList>
    </citation>
    <scope>NUCLEOTIDE SEQUENCE [LARGE SCALE GENOMIC DNA]</scope>
    <source>
        <strain evidence="1">ISS37</strain>
    </source>
</reference>
<name>A0A0V0S0P1_9BILA</name>
<feature type="non-terminal residue" evidence="1">
    <location>
        <position position="1"/>
    </location>
</feature>
<evidence type="ECO:0000313" key="2">
    <source>
        <dbReference type="Proteomes" id="UP000054630"/>
    </source>
</evidence>
<comment type="caution">
    <text evidence="1">The sequence shown here is derived from an EMBL/GenBank/DDBJ whole genome shotgun (WGS) entry which is preliminary data.</text>
</comment>
<proteinExistence type="predicted"/>
<gene>
    <name evidence="1" type="ORF">T07_13691</name>
</gene>
<dbReference type="OrthoDB" id="10398922at2759"/>
<accession>A0A0V0S0P1</accession>
<dbReference type="AlphaFoldDB" id="A0A0V0S0P1"/>
<dbReference type="Proteomes" id="UP000054630">
    <property type="component" value="Unassembled WGS sequence"/>
</dbReference>
<dbReference type="EMBL" id="JYDL01000051">
    <property type="protein sequence ID" value="KRX20257.1"/>
    <property type="molecule type" value="Genomic_DNA"/>
</dbReference>
<sequence>LNDMTSILTDFVILAELFSCSFCSGHCRTSGSHEFVLNLASQTSLIKYVKCTQFIHDSITLLPLSKYDVSSDGSLS</sequence>
<protein>
    <submittedName>
        <fullName evidence="1">Uncharacterized protein</fullName>
    </submittedName>
</protein>
<evidence type="ECO:0000313" key="1">
    <source>
        <dbReference type="EMBL" id="KRX20257.1"/>
    </source>
</evidence>
<organism evidence="1 2">
    <name type="scientific">Trichinella nelsoni</name>
    <dbReference type="NCBI Taxonomy" id="6336"/>
    <lineage>
        <taxon>Eukaryota</taxon>
        <taxon>Metazoa</taxon>
        <taxon>Ecdysozoa</taxon>
        <taxon>Nematoda</taxon>
        <taxon>Enoplea</taxon>
        <taxon>Dorylaimia</taxon>
        <taxon>Trichinellida</taxon>
        <taxon>Trichinellidae</taxon>
        <taxon>Trichinella</taxon>
    </lineage>
</organism>
<keyword evidence="2" id="KW-1185">Reference proteome</keyword>